<dbReference type="HOGENOM" id="CLU_393022_0_0_1"/>
<dbReference type="InterPro" id="IPR001680">
    <property type="entry name" value="WD40_rpt"/>
</dbReference>
<accession>A0A0D3I5E6</accession>
<evidence type="ECO:0000313" key="1">
    <source>
        <dbReference type="EnsemblProtists" id="EOD06481"/>
    </source>
</evidence>
<sequence>MVALLDLEADLLAHIARRGGASVLCAMAQTSQQLRAPIIAAGDEMWREFALARFPCLKSLLELVPTSLSFKSIYRKQLAAVSPEPPPSFPDLPAYVFSVELAVPALDWSAAWSAPVTSFTEGWDRICNPQPWTDATRPAWLTEALADLDTPWEQREDGKGLYSMMLSIFATRRRDLSSFRMFHFSGLDQLGICIVENGTICYETEALPEKEGLVNYHDFDGYGHQGPPFPYHEIMPCLHLATGHVDLGISAGMDVEFAKKYFTIGAPWPEAVPARQCLCELDSGARTACGGKAGGAAQSAQATPYHCDSIPAAMLAVKRAFEGRSSAAEEPPPKPTTTRGGLQVRFTAKLTEALELVSRSPRGLLAAATIGGSVTFVDGSDLSLLGATEELHEDPPNAVAWAAGGETLLLAGEDGIARVVSVASRSVVRSHAVREEPEAGKRPRCHPVSRLAVLGDGAFEFSASFVAAAGRVAHCYRLSDGTLEHVCELASPVHALCAAPRGEPLHWAYALAVKGCVRLVSRAGATVHELQIGSVVRSLASSGQWLAAAEYDGTLKLWGLSPVTSPLTLRGYCGTDGKDVQWSADGGGLAASGSQAVVFDFTGAQPPHPYRSQPWRPAAGKPDSVPRGLVRVWQPRSLPLRKGGQGNPTQPQLMKPQLYTFVRQDATHPSGEAAEPCALLWLAEDTVAVGYASGEIVAFQVT</sequence>
<dbReference type="InterPro" id="IPR036322">
    <property type="entry name" value="WD40_repeat_dom_sf"/>
</dbReference>
<reference evidence="1" key="2">
    <citation type="submission" date="2024-10" db="UniProtKB">
        <authorList>
            <consortium name="EnsemblProtists"/>
        </authorList>
    </citation>
    <scope>IDENTIFICATION</scope>
</reference>
<dbReference type="Pfam" id="PF00400">
    <property type="entry name" value="WD40"/>
    <property type="match status" value="1"/>
</dbReference>
<dbReference type="AlphaFoldDB" id="A0A0D3I5E6"/>
<dbReference type="PaxDb" id="2903-EOD06481"/>
<proteinExistence type="predicted"/>
<dbReference type="InterPro" id="IPR015943">
    <property type="entry name" value="WD40/YVTN_repeat-like_dom_sf"/>
</dbReference>
<name>A0A0D3I5E6_EMIH1</name>
<dbReference type="Proteomes" id="UP000013827">
    <property type="component" value="Unassembled WGS sequence"/>
</dbReference>
<dbReference type="SUPFAM" id="SSF50978">
    <property type="entry name" value="WD40 repeat-like"/>
    <property type="match status" value="1"/>
</dbReference>
<evidence type="ECO:0000313" key="2">
    <source>
        <dbReference type="Proteomes" id="UP000013827"/>
    </source>
</evidence>
<reference evidence="2" key="1">
    <citation type="journal article" date="2013" name="Nature">
        <title>Pan genome of the phytoplankton Emiliania underpins its global distribution.</title>
        <authorList>
            <person name="Read B.A."/>
            <person name="Kegel J."/>
            <person name="Klute M.J."/>
            <person name="Kuo A."/>
            <person name="Lefebvre S.C."/>
            <person name="Maumus F."/>
            <person name="Mayer C."/>
            <person name="Miller J."/>
            <person name="Monier A."/>
            <person name="Salamov A."/>
            <person name="Young J."/>
            <person name="Aguilar M."/>
            <person name="Claverie J.M."/>
            <person name="Frickenhaus S."/>
            <person name="Gonzalez K."/>
            <person name="Herman E.K."/>
            <person name="Lin Y.C."/>
            <person name="Napier J."/>
            <person name="Ogata H."/>
            <person name="Sarno A.F."/>
            <person name="Shmutz J."/>
            <person name="Schroeder D."/>
            <person name="de Vargas C."/>
            <person name="Verret F."/>
            <person name="von Dassow P."/>
            <person name="Valentin K."/>
            <person name="Van de Peer Y."/>
            <person name="Wheeler G."/>
            <person name="Dacks J.B."/>
            <person name="Delwiche C.F."/>
            <person name="Dyhrman S.T."/>
            <person name="Glockner G."/>
            <person name="John U."/>
            <person name="Richards T."/>
            <person name="Worden A.Z."/>
            <person name="Zhang X."/>
            <person name="Grigoriev I.V."/>
            <person name="Allen A.E."/>
            <person name="Bidle K."/>
            <person name="Borodovsky M."/>
            <person name="Bowler C."/>
            <person name="Brownlee C."/>
            <person name="Cock J.M."/>
            <person name="Elias M."/>
            <person name="Gladyshev V.N."/>
            <person name="Groth M."/>
            <person name="Guda C."/>
            <person name="Hadaegh A."/>
            <person name="Iglesias-Rodriguez M.D."/>
            <person name="Jenkins J."/>
            <person name="Jones B.M."/>
            <person name="Lawson T."/>
            <person name="Leese F."/>
            <person name="Lindquist E."/>
            <person name="Lobanov A."/>
            <person name="Lomsadze A."/>
            <person name="Malik S.B."/>
            <person name="Marsh M.E."/>
            <person name="Mackinder L."/>
            <person name="Mock T."/>
            <person name="Mueller-Roeber B."/>
            <person name="Pagarete A."/>
            <person name="Parker M."/>
            <person name="Probert I."/>
            <person name="Quesneville H."/>
            <person name="Raines C."/>
            <person name="Rensing S.A."/>
            <person name="Riano-Pachon D.M."/>
            <person name="Richier S."/>
            <person name="Rokitta S."/>
            <person name="Shiraiwa Y."/>
            <person name="Soanes D.M."/>
            <person name="van der Giezen M."/>
            <person name="Wahlund T.M."/>
            <person name="Williams B."/>
            <person name="Wilson W."/>
            <person name="Wolfe G."/>
            <person name="Wurch L.L."/>
        </authorList>
    </citation>
    <scope>NUCLEOTIDE SEQUENCE</scope>
</reference>
<dbReference type="RefSeq" id="XP_005758910.1">
    <property type="nucleotide sequence ID" value="XM_005758853.1"/>
</dbReference>
<dbReference type="KEGG" id="ehx:EMIHUDRAFT_249856"/>
<keyword evidence="2" id="KW-1185">Reference proteome</keyword>
<organism evidence="1 2">
    <name type="scientific">Emiliania huxleyi (strain CCMP1516)</name>
    <dbReference type="NCBI Taxonomy" id="280463"/>
    <lineage>
        <taxon>Eukaryota</taxon>
        <taxon>Haptista</taxon>
        <taxon>Haptophyta</taxon>
        <taxon>Prymnesiophyceae</taxon>
        <taxon>Isochrysidales</taxon>
        <taxon>Noelaerhabdaceae</taxon>
        <taxon>Emiliania</taxon>
    </lineage>
</organism>
<protein>
    <submittedName>
        <fullName evidence="1">Uncharacterized protein</fullName>
    </submittedName>
</protein>
<dbReference type="EnsemblProtists" id="EOD06481">
    <property type="protein sequence ID" value="EOD06481"/>
    <property type="gene ID" value="EMIHUDRAFT_249856"/>
</dbReference>
<dbReference type="GeneID" id="17252635"/>
<dbReference type="Gene3D" id="2.130.10.10">
    <property type="entry name" value="YVTN repeat-like/Quinoprotein amine dehydrogenase"/>
    <property type="match status" value="1"/>
</dbReference>